<keyword evidence="6" id="KW-1185">Reference proteome</keyword>
<dbReference type="EMBL" id="CAXAMM010026781">
    <property type="protein sequence ID" value="CAK9059643.1"/>
    <property type="molecule type" value="Genomic_DNA"/>
</dbReference>
<feature type="chain" id="PRO_5046570116" evidence="4">
    <location>
        <begin position="25"/>
        <end position="1397"/>
    </location>
</feature>
<keyword evidence="3" id="KW-0812">Transmembrane</keyword>
<dbReference type="Gene3D" id="3.80.10.10">
    <property type="entry name" value="Ribonuclease Inhibitor"/>
    <property type="match status" value="1"/>
</dbReference>
<keyword evidence="4" id="KW-0732">Signal</keyword>
<name>A0ABP0N8B6_9DINO</name>
<feature type="transmembrane region" description="Helical" evidence="3">
    <location>
        <begin position="275"/>
        <end position="296"/>
    </location>
</feature>
<feature type="transmembrane region" description="Helical" evidence="3">
    <location>
        <begin position="353"/>
        <end position="372"/>
    </location>
</feature>
<dbReference type="Proteomes" id="UP001642464">
    <property type="component" value="Unassembled WGS sequence"/>
</dbReference>
<dbReference type="PANTHER" id="PTHR24366:SF96">
    <property type="entry name" value="LEUCINE RICH REPEAT CONTAINING 53"/>
    <property type="match status" value="1"/>
</dbReference>
<feature type="signal peptide" evidence="4">
    <location>
        <begin position="1"/>
        <end position="24"/>
    </location>
</feature>
<protein>
    <submittedName>
        <fullName evidence="5">Leucine-rich repeat-containing protein 15</fullName>
    </submittedName>
</protein>
<comment type="caution">
    <text evidence="5">The sequence shown here is derived from an EMBL/GenBank/DDBJ whole genome shotgun (WGS) entry which is preliminary data.</text>
</comment>
<reference evidence="5 6" key="1">
    <citation type="submission" date="2024-02" db="EMBL/GenBank/DDBJ databases">
        <authorList>
            <person name="Chen Y."/>
            <person name="Shah S."/>
            <person name="Dougan E. K."/>
            <person name="Thang M."/>
            <person name="Chan C."/>
        </authorList>
    </citation>
    <scope>NUCLEOTIDE SEQUENCE [LARGE SCALE GENOMIC DNA]</scope>
</reference>
<dbReference type="InterPro" id="IPR032675">
    <property type="entry name" value="LRR_dom_sf"/>
</dbReference>
<proteinExistence type="predicted"/>
<keyword evidence="3" id="KW-1133">Transmembrane helix</keyword>
<dbReference type="PROSITE" id="PS51450">
    <property type="entry name" value="LRR"/>
    <property type="match status" value="3"/>
</dbReference>
<keyword evidence="3" id="KW-0472">Membrane</keyword>
<dbReference type="Pfam" id="PF13855">
    <property type="entry name" value="LRR_8"/>
    <property type="match status" value="1"/>
</dbReference>
<keyword evidence="1" id="KW-0433">Leucine-rich repeat</keyword>
<evidence type="ECO:0000256" key="1">
    <source>
        <dbReference type="ARBA" id="ARBA00022614"/>
    </source>
</evidence>
<feature type="transmembrane region" description="Helical" evidence="3">
    <location>
        <begin position="378"/>
        <end position="397"/>
    </location>
</feature>
<feature type="transmembrane region" description="Helical" evidence="3">
    <location>
        <begin position="219"/>
        <end position="240"/>
    </location>
</feature>
<dbReference type="SMART" id="SM00369">
    <property type="entry name" value="LRR_TYP"/>
    <property type="match status" value="4"/>
</dbReference>
<dbReference type="InterPro" id="IPR003591">
    <property type="entry name" value="Leu-rich_rpt_typical-subtyp"/>
</dbReference>
<dbReference type="InterPro" id="IPR001611">
    <property type="entry name" value="Leu-rich_rpt"/>
</dbReference>
<evidence type="ECO:0000313" key="5">
    <source>
        <dbReference type="EMBL" id="CAK9059643.1"/>
    </source>
</evidence>
<gene>
    <name evidence="5" type="ORF">SCF082_LOCUS31563</name>
</gene>
<sequence length="1397" mass="154282">MMRSHSWLIGEYALSLLMLLRLRASTSFHILALCIRGSLTVRTEEFFKLQVETNEPEEGPCQTVCVKPSATSSAQGVYQLLVSPAVSQLWTRLDHAHYVVSTNKECNEGVQELSKSISSNATVVPWVDAEQPLTRSSLQIYVNPVLEARLRQQMQAAYLCAWPEGGAGECVCELQGNEANGLHVVERLASLLPAAAFEQVMAMQLGMERRCPTTAILDALPITLLLLVVVVLMTMIEALWGMKAASQGEISDAPELPEELAKLVQLRTSWEHFKIGFGWSCGFVGCLVTLQTATLGSIKSTSNWIETLIWFVIFYPCLLATLGAYRLVNLLCRKQLAHLCLRQKVQLLHPASSKTIDVVLMLGLAIYALAVLTCAATVGWQSVTVVAVALIGPMWTLRKALSTAGELEEQLQNTEVRSETLCSGSDLPKVKSMTWNAMIADARSGKVFRKVLESSTSDEDQEDRDFNLLRDFTWHRRAVWRDGCTSGFFVVPGFAALVGAFVGVSLLQGSLYACSKGQLSKLQLATDLHSLHFQPYQRKYSVFMDTSFNQVAVLGTAKVSATRFIAFQQPESAASKASATSNATDKISDDEGVGLEEIQLSQALVPRIATVQVQGVRPSLDPTEFAIRFSPLRTLPFLVTLTADSFSAKVAWSTLPGSILSLPEGLGSFDMTVSLVDFHLGLPVCNESKLETLQWTVFEHMRHDNESCDSRCNDQLDCLASFRGHGGCYFAFNNHQRLESGGSIEASLSGSLRRLSGSLSGCVPDCGQALKAEQHKIHFRGIHPDWQGNSGQLTFALQLEVGEQRFESDFGAMDLHRGVPLVSDAIVQVVAMMKNGTKVSIGYTLRTAESDITVVIHEYDPTEVKKLQLLVLPVLADKAFTAEWKDPKLQIQESEMKALDFSESTRCIESSLLQNRYNACGAGPLKDLPISMALVPWISSFTPKPFTVALRKDSATQGTFPTIEQSLNVAWHGVDAPAAWAAKHKACELLTMSSEVNERVAASADALCELMKNKCFGQVEELMNNSKFGSSWQSDELLLASKAFQSVGCCHKQGQCSLKWSYEHGKLCLEQTKVQVSLNSFMEFLSQSVSAGNELSSQARDFPLDFLKLVAEHVWQMPPLESILAAEVATWHSKVAEQVLASMIEAGKGEAANFSEEQAQESFGKVATLKVQLRDAAQLKDVLVALRLAGNLSTVLVQCHECGNHHTPKAEHWQQLTAALCHVENIEIRYLDLGQLAPWSCDENGRVQKLVLYYDRITELPEELFEGTWSHLKVLELHGNKIKELPPKVFHHTPHLETLDLYDNQLSALPEGVFAELPKLKELTLDYNQLQKLPPKEFQGLASLEKLSLSETGLTELPDELFQNLTKLRALNFGGIRLRQHPSICRSAKRSVECNTW</sequence>
<organism evidence="5 6">
    <name type="scientific">Durusdinium trenchii</name>
    <dbReference type="NCBI Taxonomy" id="1381693"/>
    <lineage>
        <taxon>Eukaryota</taxon>
        <taxon>Sar</taxon>
        <taxon>Alveolata</taxon>
        <taxon>Dinophyceae</taxon>
        <taxon>Suessiales</taxon>
        <taxon>Symbiodiniaceae</taxon>
        <taxon>Durusdinium</taxon>
    </lineage>
</organism>
<keyword evidence="2" id="KW-0677">Repeat</keyword>
<feature type="transmembrane region" description="Helical" evidence="3">
    <location>
        <begin position="486"/>
        <end position="507"/>
    </location>
</feature>
<dbReference type="PANTHER" id="PTHR24366">
    <property type="entry name" value="IG(IMMUNOGLOBULIN) AND LRR(LEUCINE RICH REPEAT) DOMAINS"/>
    <property type="match status" value="1"/>
</dbReference>
<feature type="transmembrane region" description="Helical" evidence="3">
    <location>
        <begin position="308"/>
        <end position="332"/>
    </location>
</feature>
<evidence type="ECO:0000256" key="2">
    <source>
        <dbReference type="ARBA" id="ARBA00022737"/>
    </source>
</evidence>
<evidence type="ECO:0000256" key="3">
    <source>
        <dbReference type="SAM" id="Phobius"/>
    </source>
</evidence>
<dbReference type="SUPFAM" id="SSF52058">
    <property type="entry name" value="L domain-like"/>
    <property type="match status" value="1"/>
</dbReference>
<evidence type="ECO:0000256" key="4">
    <source>
        <dbReference type="SAM" id="SignalP"/>
    </source>
</evidence>
<accession>A0ABP0N8B6</accession>
<evidence type="ECO:0000313" key="6">
    <source>
        <dbReference type="Proteomes" id="UP001642464"/>
    </source>
</evidence>